<feature type="compositionally biased region" description="Polar residues" evidence="1">
    <location>
        <begin position="441"/>
        <end position="459"/>
    </location>
</feature>
<dbReference type="PANTHER" id="PTHR38698:SF1">
    <property type="entry name" value="FUNGAL PROTEIN"/>
    <property type="match status" value="1"/>
</dbReference>
<dbReference type="AlphaFoldDB" id="A0A1V6T180"/>
<feature type="region of interest" description="Disordered" evidence="1">
    <location>
        <begin position="1"/>
        <end position="308"/>
    </location>
</feature>
<protein>
    <submittedName>
        <fullName evidence="2">Uncharacterized protein</fullName>
    </submittedName>
</protein>
<feature type="region of interest" description="Disordered" evidence="1">
    <location>
        <begin position="417"/>
        <end position="476"/>
    </location>
</feature>
<dbReference type="STRING" id="303698.A0A1V6T180"/>
<organism evidence="2 3">
    <name type="scientific">Penicillium steckii</name>
    <dbReference type="NCBI Taxonomy" id="303698"/>
    <lineage>
        <taxon>Eukaryota</taxon>
        <taxon>Fungi</taxon>
        <taxon>Dikarya</taxon>
        <taxon>Ascomycota</taxon>
        <taxon>Pezizomycotina</taxon>
        <taxon>Eurotiomycetes</taxon>
        <taxon>Eurotiomycetidae</taxon>
        <taxon>Eurotiales</taxon>
        <taxon>Aspergillaceae</taxon>
        <taxon>Penicillium</taxon>
    </lineage>
</organism>
<feature type="compositionally biased region" description="Acidic residues" evidence="1">
    <location>
        <begin position="241"/>
        <end position="293"/>
    </location>
</feature>
<reference evidence="3" key="1">
    <citation type="journal article" date="2017" name="Nat. Microbiol.">
        <title>Global analysis of biosynthetic gene clusters reveals vast potential of secondary metabolite production in Penicillium species.</title>
        <authorList>
            <person name="Nielsen J.C."/>
            <person name="Grijseels S."/>
            <person name="Prigent S."/>
            <person name="Ji B."/>
            <person name="Dainat J."/>
            <person name="Nielsen K.F."/>
            <person name="Frisvad J.C."/>
            <person name="Workman M."/>
            <person name="Nielsen J."/>
        </authorList>
    </citation>
    <scope>NUCLEOTIDE SEQUENCE [LARGE SCALE GENOMIC DNA]</scope>
    <source>
        <strain evidence="3">IBT 24891</strain>
    </source>
</reference>
<sequence>MSEVPPDSSTHLEPPNITTEREDPGAEDSGLDSDEEHFSDASEGHVQQPQQPQSPQPTPTSPVPRTRVERVDSSPQHGEVPGTEAYDIRQQDAVPDQVEVIPEGSPSREPSPAGLNDRPASPGDSSIPRTMVEKVDPDLPSHGEIPGTEAFEKRQADAVPDFVKSTSDPQNDQPPPSSEDVSEDTGISTQPIPETHVSRVDSLPLDEDTPSHPRAHHRRSPSDAMPDVIETVPDTTATAQEAEEDYDEFGEVNEGEGGADDFDDFVEEQNDMGDDDFGDFDDGFQEPSLDDAQVEGTNTPQQPQPLPSVPPLVDFDTYNSTNELISALEGTLDNLFPASQDLGSLPSIEPIPDSAAIFSTERSLSLWSQLVAPPPLQPQNWVKSRIRRLFLVSLGVPVDLDEILPASKQKKLVLPSIDLDGSGATTPNNRSQSQTRKDGEGSQNDVENTATTGQAPSRQKTARRGAPPPPEIELSSVHRLCATTDAALSGLTDEELKTHVKELEKITLHASAVLEYWLKRRDGLVSEKEAFEGVIENLVSHVRRVRK</sequence>
<feature type="compositionally biased region" description="Basic and acidic residues" evidence="1">
    <location>
        <begin position="131"/>
        <end position="141"/>
    </location>
</feature>
<accession>A0A1V6T180</accession>
<evidence type="ECO:0000313" key="3">
    <source>
        <dbReference type="Proteomes" id="UP000191285"/>
    </source>
</evidence>
<feature type="compositionally biased region" description="Pro residues" evidence="1">
    <location>
        <begin position="52"/>
        <end position="62"/>
    </location>
</feature>
<gene>
    <name evidence="2" type="ORF">PENSTE_c014G05260</name>
</gene>
<comment type="caution">
    <text evidence="2">The sequence shown here is derived from an EMBL/GenBank/DDBJ whole genome shotgun (WGS) entry which is preliminary data.</text>
</comment>
<feature type="compositionally biased region" description="Polar residues" evidence="1">
    <location>
        <begin position="423"/>
        <end position="434"/>
    </location>
</feature>
<name>A0A1V6T180_9EURO</name>
<dbReference type="Proteomes" id="UP000191285">
    <property type="component" value="Unassembled WGS sequence"/>
</dbReference>
<dbReference type="Pfam" id="PF17104">
    <property type="entry name" value="YBL010C_LAA2"/>
    <property type="match status" value="1"/>
</dbReference>
<dbReference type="PANTHER" id="PTHR38698">
    <property type="entry name" value="EXPRESSED PROTEIN"/>
    <property type="match status" value="1"/>
</dbReference>
<feature type="compositionally biased region" description="Acidic residues" evidence="1">
    <location>
        <begin position="25"/>
        <end position="35"/>
    </location>
</feature>
<evidence type="ECO:0000256" key="1">
    <source>
        <dbReference type="SAM" id="MobiDB-lite"/>
    </source>
</evidence>
<proteinExistence type="predicted"/>
<dbReference type="EMBL" id="MLKD01000014">
    <property type="protein sequence ID" value="OQE20047.1"/>
    <property type="molecule type" value="Genomic_DNA"/>
</dbReference>
<dbReference type="OrthoDB" id="5378975at2759"/>
<keyword evidence="3" id="KW-1185">Reference proteome</keyword>
<dbReference type="InterPro" id="IPR031355">
    <property type="entry name" value="YBL010C/LAA2-like"/>
</dbReference>
<evidence type="ECO:0000313" key="2">
    <source>
        <dbReference type="EMBL" id="OQE20047.1"/>
    </source>
</evidence>